<sequence length="310" mass="32291">MKIKLISTIIAGILLAGCGSDSDDTGTDKNKKPTTVLAFDGAINGMVATYLCDGDQTGTTEAKTDGYGKVTIFSDTFADKPESCSVLFSVPKDGIAVDMSNGKDMSKVSYSIPKGLIKNGQKDIAGTPFTTLIDKTMKETGDTDITTAKNSVFTSLGLDSSLTSDQKDELLANPQQALAKLDKTIAQDIVAKTVVLSDVLVSQKDDETVTVADIAAVTETIAKDIIDKNPAYPKASEGSNDIIIIDVSDELTDKDNFDQAAGGEVPPVIGDITTKPPTKPETELPDPEDPPVEPTPPTPGTGGGDGGATD</sequence>
<evidence type="ECO:0000313" key="3">
    <source>
        <dbReference type="Proteomes" id="UP000189966"/>
    </source>
</evidence>
<dbReference type="RefSeq" id="WP_080155787.1">
    <property type="nucleotide sequence ID" value="NZ_FUZI01000001.1"/>
</dbReference>
<evidence type="ECO:0000256" key="1">
    <source>
        <dbReference type="SAM" id="MobiDB-lite"/>
    </source>
</evidence>
<dbReference type="EMBL" id="FUZI01000001">
    <property type="protein sequence ID" value="SKC30944.1"/>
    <property type="molecule type" value="Genomic_DNA"/>
</dbReference>
<dbReference type="OrthoDB" id="5878635at2"/>
<proteinExistence type="predicted"/>
<gene>
    <name evidence="2" type="ORF">CZ809_00421</name>
</gene>
<dbReference type="AlphaFoldDB" id="A0A1T5HVS3"/>
<evidence type="ECO:0000313" key="2">
    <source>
        <dbReference type="EMBL" id="SKC30944.1"/>
    </source>
</evidence>
<accession>A0A1T5HVS3</accession>
<name>A0A1T5HVS3_9GAMM</name>
<organism evidence="2 3">
    <name type="scientific">Photobacterium piscicola</name>
    <dbReference type="NCBI Taxonomy" id="1378299"/>
    <lineage>
        <taxon>Bacteria</taxon>
        <taxon>Pseudomonadati</taxon>
        <taxon>Pseudomonadota</taxon>
        <taxon>Gammaproteobacteria</taxon>
        <taxon>Vibrionales</taxon>
        <taxon>Vibrionaceae</taxon>
        <taxon>Photobacterium</taxon>
    </lineage>
</organism>
<dbReference type="PROSITE" id="PS51257">
    <property type="entry name" value="PROKAR_LIPOPROTEIN"/>
    <property type="match status" value="1"/>
</dbReference>
<protein>
    <submittedName>
        <fullName evidence="2">Uncharacterized protein</fullName>
    </submittedName>
</protein>
<dbReference type="Proteomes" id="UP000189966">
    <property type="component" value="Unassembled WGS sequence"/>
</dbReference>
<reference evidence="2 3" key="1">
    <citation type="submission" date="2017-02" db="EMBL/GenBank/DDBJ databases">
        <authorList>
            <person name="Peterson S.W."/>
        </authorList>
    </citation>
    <scope>NUCLEOTIDE SEQUENCE [LARGE SCALE GENOMIC DNA]</scope>
    <source>
        <strain evidence="3">type strain: NCCB 100098</strain>
    </source>
</reference>
<feature type="compositionally biased region" description="Gly residues" evidence="1">
    <location>
        <begin position="300"/>
        <end position="310"/>
    </location>
</feature>
<feature type="region of interest" description="Disordered" evidence="1">
    <location>
        <begin position="255"/>
        <end position="310"/>
    </location>
</feature>